<dbReference type="PRINTS" id="PR01183">
    <property type="entry name" value="RIBORDTASEM1"/>
</dbReference>
<dbReference type="KEGG" id="vg:80538081"/>
<dbReference type="GO" id="GO:0004748">
    <property type="term" value="F:ribonucleoside-diphosphate reductase activity, thioredoxin disulfide as acceptor"/>
    <property type="evidence" value="ECO:0007669"/>
    <property type="project" value="UniProtKB-EC"/>
</dbReference>
<evidence type="ECO:0000259" key="10">
    <source>
        <dbReference type="PROSITE" id="PS51161"/>
    </source>
</evidence>
<proteinExistence type="inferred from homology"/>
<dbReference type="NCBIfam" id="TIGR02506">
    <property type="entry name" value="NrdE_NrdA"/>
    <property type="match status" value="1"/>
</dbReference>
<dbReference type="RefSeq" id="YP_010799717.1">
    <property type="nucleotide sequence ID" value="NC_076682.1"/>
</dbReference>
<keyword evidence="3" id="KW-0021">Allosteric enzyme</keyword>
<dbReference type="PANTHER" id="PTHR11573:SF6">
    <property type="entry name" value="RIBONUCLEOSIDE-DIPHOSPHATE REDUCTASE LARGE SUBUNIT"/>
    <property type="match status" value="1"/>
</dbReference>
<dbReference type="GO" id="GO:0005524">
    <property type="term" value="F:ATP binding"/>
    <property type="evidence" value="ECO:0007669"/>
    <property type="project" value="UniProtKB-UniRule"/>
</dbReference>
<reference evidence="11" key="1">
    <citation type="submission" date="2019-01" db="EMBL/GenBank/DDBJ databases">
        <authorList>
            <person name="Trentin L.B."/>
            <person name="Santos E.R."/>
            <person name="Silva L.A."/>
            <person name="Sosa-Gomez D.R."/>
            <person name="Ribeiro B.M."/>
            <person name="Ardisson-Araujo D.M.P."/>
        </authorList>
    </citation>
    <scope>NUCLEOTIDE SEQUENCE</scope>
    <source>
        <strain evidence="11">VPN54</strain>
    </source>
</reference>
<feature type="domain" description="ATP-cone" evidence="10">
    <location>
        <begin position="5"/>
        <end position="96"/>
    </location>
</feature>
<evidence type="ECO:0000256" key="8">
    <source>
        <dbReference type="PROSITE-ProRule" id="PRU00492"/>
    </source>
</evidence>
<evidence type="ECO:0000313" key="11">
    <source>
        <dbReference type="EMBL" id="QEI03707.1"/>
    </source>
</evidence>
<evidence type="ECO:0000256" key="2">
    <source>
        <dbReference type="ARBA" id="ARBA00012274"/>
    </source>
</evidence>
<dbReference type="CDD" id="cd01679">
    <property type="entry name" value="RNR_I"/>
    <property type="match status" value="1"/>
</dbReference>
<dbReference type="Proteomes" id="UP000830719">
    <property type="component" value="Segment"/>
</dbReference>
<keyword evidence="5 8" id="KW-0067">ATP-binding</keyword>
<accession>A0AAF1DB67</accession>
<evidence type="ECO:0000256" key="7">
    <source>
        <dbReference type="ARBA" id="ARBA00023116"/>
    </source>
</evidence>
<dbReference type="GO" id="GO:0009263">
    <property type="term" value="P:deoxyribonucleotide biosynthetic process"/>
    <property type="evidence" value="ECO:0007669"/>
    <property type="project" value="UniProtKB-KW"/>
</dbReference>
<evidence type="ECO:0000256" key="1">
    <source>
        <dbReference type="ARBA" id="ARBA00010406"/>
    </source>
</evidence>
<dbReference type="InterPro" id="IPR005144">
    <property type="entry name" value="ATP-cone_dom"/>
</dbReference>
<organism evidence="11 12">
    <name type="scientific">Rachiplusia nu nucleopolyhedrovirus</name>
    <dbReference type="NCBI Taxonomy" id="2605775"/>
    <lineage>
        <taxon>Viruses</taxon>
        <taxon>Viruses incertae sedis</taxon>
        <taxon>Naldaviricetes</taxon>
        <taxon>Lefavirales</taxon>
        <taxon>Baculoviridae</taxon>
        <taxon>Alphabaculovirus</taxon>
        <taxon>Alphabaculovirus ranus</taxon>
    </lineage>
</organism>
<dbReference type="InterPro" id="IPR013509">
    <property type="entry name" value="RNR_lsu_N"/>
</dbReference>
<dbReference type="PANTHER" id="PTHR11573">
    <property type="entry name" value="RIBONUCLEOSIDE-DIPHOSPHATE REDUCTASE LARGE CHAIN"/>
    <property type="match status" value="1"/>
</dbReference>
<name>A0AAF1DB67_9ABAC</name>
<dbReference type="InterPro" id="IPR000788">
    <property type="entry name" value="RNR_lg_C"/>
</dbReference>
<keyword evidence="7 9" id="KW-0215">Deoxyribonucleotide synthesis</keyword>
<gene>
    <name evidence="11" type="primary">rr1</name>
</gene>
<dbReference type="InterPro" id="IPR008926">
    <property type="entry name" value="RNR_R1-su_N"/>
</dbReference>
<dbReference type="EMBL" id="MK419956">
    <property type="protein sequence ID" value="QEI03707.1"/>
    <property type="molecule type" value="Genomic_DNA"/>
</dbReference>
<evidence type="ECO:0000256" key="3">
    <source>
        <dbReference type="ARBA" id="ARBA00022533"/>
    </source>
</evidence>
<dbReference type="Pfam" id="PF02867">
    <property type="entry name" value="Ribonuc_red_lgC"/>
    <property type="match status" value="1"/>
</dbReference>
<evidence type="ECO:0000256" key="6">
    <source>
        <dbReference type="ARBA" id="ARBA00023002"/>
    </source>
</evidence>
<keyword evidence="4 8" id="KW-0547">Nucleotide-binding</keyword>
<comment type="catalytic activity">
    <reaction evidence="9">
        <text>a 2'-deoxyribonucleoside 5'-diphosphate + [thioredoxin]-disulfide + H2O = a ribonucleoside 5'-diphosphate + [thioredoxin]-dithiol</text>
        <dbReference type="Rhea" id="RHEA:23252"/>
        <dbReference type="Rhea" id="RHEA-COMP:10698"/>
        <dbReference type="Rhea" id="RHEA-COMP:10700"/>
        <dbReference type="ChEBI" id="CHEBI:15377"/>
        <dbReference type="ChEBI" id="CHEBI:29950"/>
        <dbReference type="ChEBI" id="CHEBI:50058"/>
        <dbReference type="ChEBI" id="CHEBI:57930"/>
        <dbReference type="ChEBI" id="CHEBI:73316"/>
        <dbReference type="EC" id="1.17.4.1"/>
    </reaction>
</comment>
<comment type="function">
    <text evidence="9">Provides the precursors necessary for DNA synthesis. Catalyzes the biosynthesis of deoxyribonucleotides from the corresponding ribonucleotides.</text>
</comment>
<dbReference type="SUPFAM" id="SSF48168">
    <property type="entry name" value="R1 subunit of ribonucleotide reductase, N-terminal domain"/>
    <property type="match status" value="1"/>
</dbReference>
<dbReference type="InterPro" id="IPR013346">
    <property type="entry name" value="NrdE_NrdA_C"/>
</dbReference>
<dbReference type="PROSITE" id="PS51161">
    <property type="entry name" value="ATP_CONE"/>
    <property type="match status" value="1"/>
</dbReference>
<keyword evidence="12" id="KW-1185">Reference proteome</keyword>
<dbReference type="Pfam" id="PF00317">
    <property type="entry name" value="Ribonuc_red_lgN"/>
    <property type="match status" value="1"/>
</dbReference>
<dbReference type="Gene3D" id="3.20.70.20">
    <property type="match status" value="1"/>
</dbReference>
<comment type="similarity">
    <text evidence="1 9">Belongs to the ribonucleoside diphosphate reductase large chain family.</text>
</comment>
<evidence type="ECO:0000256" key="5">
    <source>
        <dbReference type="ARBA" id="ARBA00022840"/>
    </source>
</evidence>
<dbReference type="InterPro" id="IPR039718">
    <property type="entry name" value="Rrm1"/>
</dbReference>
<dbReference type="SUPFAM" id="SSF51998">
    <property type="entry name" value="PFL-like glycyl radical enzymes"/>
    <property type="match status" value="1"/>
</dbReference>
<dbReference type="GeneID" id="80538081"/>
<dbReference type="PROSITE" id="PS00089">
    <property type="entry name" value="RIBORED_LARGE"/>
    <property type="match status" value="1"/>
</dbReference>
<keyword evidence="6 9" id="KW-0560">Oxidoreductase</keyword>
<evidence type="ECO:0000256" key="4">
    <source>
        <dbReference type="ARBA" id="ARBA00022741"/>
    </source>
</evidence>
<evidence type="ECO:0000313" key="12">
    <source>
        <dbReference type="Proteomes" id="UP000830719"/>
    </source>
</evidence>
<evidence type="ECO:0000256" key="9">
    <source>
        <dbReference type="RuleBase" id="RU003410"/>
    </source>
</evidence>
<protein>
    <recommendedName>
        <fullName evidence="2 9">Ribonucleoside-diphosphate reductase</fullName>
        <ecNumber evidence="2 9">1.17.4.1</ecNumber>
    </recommendedName>
</protein>
<sequence>MTTHQYVVKRSGLVESLKLDKITTRVRKLCENLNLEYIDPVEITMRVIGGLYPGVTTEQIDIHSADVAASMTYKHSDYAILAGRIAVNNLYKKVEANYSDVCKNLYRLGLITKCFYDLSQKYAKDLDAMLNHKADMNLKYFGFKTLEKGYLLQHKGEIQERPQHMYMRVALFIHGDDIEAVRKTYELLSENYFTHASPTMFAAGTHIPQLSSCFVLGVPRDSIEAIYGTLKDCAQISKCGGGIGINFHNVRARGSPISSTSGASGGLTPALRVFNNMVKHVDQGGKRKGALCAYIEPWHADIFEFLDLKRNMGVEDNKARDLHYAIWCPNLFFKRFEDDDVWSLMCPSECPDLNTSYGVKFEELYNFYEKRGKYIRQIKARDLLKKICEIQIETGGPFMLLKDNCNMKSNQQNLGTIQNSNLCAEIIEYHDADETAVCNLASIAVNKCVREDVIFDMTFNEYKSVYWYDYNKLHEIAKVVTENLNKIIDINYYPLDSAQASNFKHRPVGLGIQGLADVFAMMRVPYDSECAQKVNRYIAETIYHGALEASCELAEKFGPYESYEGSPASQGILQYDMWGVQPTDLWDWSLLKTKIAKHGLRNSQLVAYMPTATTAQILGNNESFEPFTSNLYIRRVLAGEFQVVNEHLVRALVELDLYTPDIINKIMKHRGSVQDIEEIPDNIKAVFKTAWEIKVRTTMDMAAERGAFICQSQSFNVFLAKPTYQVLSTIHRYAWKKGLKTGMYYLRTQPAAEVNQFTVAKINDDDNKNSDDIMTANYCAVGCSSCEG</sequence>
<dbReference type="Pfam" id="PF03477">
    <property type="entry name" value="ATP-cone"/>
    <property type="match status" value="1"/>
</dbReference>
<dbReference type="EC" id="1.17.4.1" evidence="2 9"/>